<sequence length="101" mass="10370">MGGTLTIDHGVLAAAKVNNAYASQPLYLTCSGETNLRVHVSPYWVYMGGGLLSMISVNGISSDQTLKVGGSTTLTIGSRLSGTAVSPGVHTGFTVISLDII</sequence>
<dbReference type="InterPro" id="IPR036937">
    <property type="entry name" value="Adhesion_dom_fimbrial_sf"/>
</dbReference>
<dbReference type="InterPro" id="IPR005309">
    <property type="entry name" value="PapG_chaper-bd_C"/>
</dbReference>
<feature type="domain" description="PapG chaperone-binding" evidence="1">
    <location>
        <begin position="9"/>
        <end position="92"/>
    </location>
</feature>
<protein>
    <recommendedName>
        <fullName evidence="1">PapG chaperone-binding domain-containing protein</fullName>
    </recommendedName>
</protein>
<accession>A0ABS0MFR2</accession>
<reference evidence="2 3" key="1">
    <citation type="submission" date="2020-11" db="EMBL/GenBank/DDBJ databases">
        <title>Enhanced detection system for hospital associated transmission using whole genome sequencing surveillance.</title>
        <authorList>
            <person name="Harrison L.H."/>
            <person name="Van Tyne D."/>
            <person name="Marsh J.W."/>
            <person name="Griffith M.P."/>
            <person name="Snyder D.J."/>
            <person name="Cooper V.S."/>
            <person name="Mustapha M."/>
        </authorList>
    </citation>
    <scope>NUCLEOTIDE SEQUENCE [LARGE SCALE GENOMIC DNA]</scope>
    <source>
        <strain evidence="2 3">SER00230</strain>
    </source>
</reference>
<comment type="caution">
    <text evidence="2">The sequence shown here is derived from an EMBL/GenBank/DDBJ whole genome shotgun (WGS) entry which is preliminary data.</text>
</comment>
<name>A0ABS0MFR2_SERRU</name>
<keyword evidence="3" id="KW-1185">Reference proteome</keyword>
<proteinExistence type="predicted"/>
<dbReference type="Pfam" id="PF03628">
    <property type="entry name" value="PapG_C"/>
    <property type="match status" value="1"/>
</dbReference>
<gene>
    <name evidence="2" type="ORF">I5U13_16275</name>
</gene>
<dbReference type="RefSeq" id="WP_148654760.1">
    <property type="nucleotide sequence ID" value="NZ_CP014474.1"/>
</dbReference>
<dbReference type="EMBL" id="JADULK010000008">
    <property type="protein sequence ID" value="MBH1931210.1"/>
    <property type="molecule type" value="Genomic_DNA"/>
</dbReference>
<dbReference type="Gene3D" id="2.60.40.1090">
    <property type="entry name" value="Fimbrial-type adhesion domain"/>
    <property type="match status" value="1"/>
</dbReference>
<dbReference type="Proteomes" id="UP000624159">
    <property type="component" value="Unassembled WGS sequence"/>
</dbReference>
<evidence type="ECO:0000313" key="3">
    <source>
        <dbReference type="Proteomes" id="UP000624159"/>
    </source>
</evidence>
<organism evidence="2 3">
    <name type="scientific">Serratia rubidaea</name>
    <name type="common">Serratia marinorubra</name>
    <dbReference type="NCBI Taxonomy" id="61652"/>
    <lineage>
        <taxon>Bacteria</taxon>
        <taxon>Pseudomonadati</taxon>
        <taxon>Pseudomonadota</taxon>
        <taxon>Gammaproteobacteria</taxon>
        <taxon>Enterobacterales</taxon>
        <taxon>Yersiniaceae</taxon>
        <taxon>Serratia</taxon>
    </lineage>
</organism>
<evidence type="ECO:0000259" key="1">
    <source>
        <dbReference type="Pfam" id="PF03628"/>
    </source>
</evidence>
<evidence type="ECO:0000313" key="2">
    <source>
        <dbReference type="EMBL" id="MBH1931210.1"/>
    </source>
</evidence>